<dbReference type="SUPFAM" id="SSF53448">
    <property type="entry name" value="Nucleotide-diphospho-sugar transferases"/>
    <property type="match status" value="1"/>
</dbReference>
<dbReference type="InterPro" id="IPR003859">
    <property type="entry name" value="Galactosyl_T"/>
</dbReference>
<dbReference type="GO" id="GO:0005794">
    <property type="term" value="C:Golgi apparatus"/>
    <property type="evidence" value="ECO:0007669"/>
    <property type="project" value="TreeGrafter"/>
</dbReference>
<evidence type="ECO:0000259" key="1">
    <source>
        <dbReference type="Pfam" id="PF13733"/>
    </source>
</evidence>
<evidence type="ECO:0000313" key="3">
    <source>
        <dbReference type="Proteomes" id="UP000596742"/>
    </source>
</evidence>
<name>A0A8B6H310_MYTGA</name>
<reference evidence="2" key="1">
    <citation type="submission" date="2018-11" db="EMBL/GenBank/DDBJ databases">
        <authorList>
            <person name="Alioto T."/>
            <person name="Alioto T."/>
        </authorList>
    </citation>
    <scope>NUCLEOTIDE SEQUENCE</scope>
</reference>
<dbReference type="Gene3D" id="3.90.550.10">
    <property type="entry name" value="Spore Coat Polysaccharide Biosynthesis Protein SpsA, Chain A"/>
    <property type="match status" value="1"/>
</dbReference>
<proteinExistence type="predicted"/>
<dbReference type="Pfam" id="PF13733">
    <property type="entry name" value="Glyco_transf_7N"/>
    <property type="match status" value="1"/>
</dbReference>
<dbReference type="GO" id="GO:0005975">
    <property type="term" value="P:carbohydrate metabolic process"/>
    <property type="evidence" value="ECO:0007669"/>
    <property type="project" value="InterPro"/>
</dbReference>
<dbReference type="EMBL" id="UYJE01009397">
    <property type="protein sequence ID" value="VDI73076.1"/>
    <property type="molecule type" value="Genomic_DNA"/>
</dbReference>
<dbReference type="PANTHER" id="PTHR19300">
    <property type="entry name" value="BETA-1,4-GALACTOSYLTRANSFERASE"/>
    <property type="match status" value="1"/>
</dbReference>
<keyword evidence="3" id="KW-1185">Reference proteome</keyword>
<dbReference type="PANTHER" id="PTHR19300:SF57">
    <property type="entry name" value="BETA-1,4-N-ACETYLGALACTOSAMINYLTRANSFERASE"/>
    <property type="match status" value="1"/>
</dbReference>
<dbReference type="AlphaFoldDB" id="A0A8B6H310"/>
<evidence type="ECO:0000313" key="2">
    <source>
        <dbReference type="EMBL" id="VDI73076.1"/>
    </source>
</evidence>
<dbReference type="InterPro" id="IPR027995">
    <property type="entry name" value="Galactosyl_T_N"/>
</dbReference>
<organism evidence="2 3">
    <name type="scientific">Mytilus galloprovincialis</name>
    <name type="common">Mediterranean mussel</name>
    <dbReference type="NCBI Taxonomy" id="29158"/>
    <lineage>
        <taxon>Eukaryota</taxon>
        <taxon>Metazoa</taxon>
        <taxon>Spiralia</taxon>
        <taxon>Lophotrochozoa</taxon>
        <taxon>Mollusca</taxon>
        <taxon>Bivalvia</taxon>
        <taxon>Autobranchia</taxon>
        <taxon>Pteriomorphia</taxon>
        <taxon>Mytilida</taxon>
        <taxon>Mytiloidea</taxon>
        <taxon>Mytilidae</taxon>
        <taxon>Mytilinae</taxon>
        <taxon>Mytilus</taxon>
    </lineage>
</organism>
<protein>
    <recommendedName>
        <fullName evidence="1">Galactosyltransferase N-terminal domain-containing protein</fullName>
    </recommendedName>
</protein>
<dbReference type="Proteomes" id="UP000596742">
    <property type="component" value="Unassembled WGS sequence"/>
</dbReference>
<feature type="domain" description="Galactosyltransferase N-terminal" evidence="1">
    <location>
        <begin position="13"/>
        <end position="90"/>
    </location>
</feature>
<dbReference type="OrthoDB" id="10016069at2759"/>
<comment type="caution">
    <text evidence="2">The sequence shown here is derived from an EMBL/GenBank/DDBJ whole genome shotgun (WGS) entry which is preliminary data.</text>
</comment>
<sequence length="93" mass="10968">MDVMGSFPPDNINGYMPLNKQVLNMTILNSIYSFMKDGHYRPPNCTAVQKVAIVVPYRDRQRQLQVFLNNVIPRIHQQQLEFVIYIIEQVRFL</sequence>
<gene>
    <name evidence="2" type="ORF">MGAL_10B013609</name>
</gene>
<dbReference type="GO" id="GO:0008378">
    <property type="term" value="F:galactosyltransferase activity"/>
    <property type="evidence" value="ECO:0007669"/>
    <property type="project" value="TreeGrafter"/>
</dbReference>
<dbReference type="InterPro" id="IPR029044">
    <property type="entry name" value="Nucleotide-diphossugar_trans"/>
</dbReference>
<accession>A0A8B6H310</accession>